<sequence length="332" mass="37069">MRILYTGVILIVCIAALLPAKAQQEVQFSQYVFNMLNLNPAYAGYRGGTSFNAIHRQQWTGIDGAPVTTAASVDWLTNAREERLALGATFLMDELGAQKTISGNIGVSYRIPLDPDGYKRLCFGIAGGVTQYRIDGSVLEYTDANDNHIPVGRPSTIEPDASFGVYYYTPKYYVTASVLNLLNTTSVKSYNWNNEFFTSIVRAPHMYVGAGAVFNLSQGLKLKPSFLWKEDFKGPSNLDLNAFLLIQELVWIGASYRTGFALWDKNNLQSGLERKDAVSGILEVFATKWLRLGYAYDFTVSGLNTYQNGTHEISVSLFFPTKNRKEISPRYF</sequence>
<dbReference type="AlphaFoldDB" id="A0A3N4MIF4"/>
<proteinExistence type="predicted"/>
<dbReference type="Pfam" id="PF11751">
    <property type="entry name" value="PorP_SprF"/>
    <property type="match status" value="1"/>
</dbReference>
<evidence type="ECO:0000313" key="2">
    <source>
        <dbReference type="Proteomes" id="UP000279089"/>
    </source>
</evidence>
<dbReference type="OrthoDB" id="626665at2"/>
<dbReference type="InterPro" id="IPR019861">
    <property type="entry name" value="PorP/SprF_Bacteroidetes"/>
</dbReference>
<accession>A0A3N4MIF4</accession>
<comment type="caution">
    <text evidence="1">The sequence shown here is derived from an EMBL/GenBank/DDBJ whole genome shotgun (WGS) entry which is preliminary data.</text>
</comment>
<organism evidence="1 2">
    <name type="scientific">Chitinophaga barathri</name>
    <dbReference type="NCBI Taxonomy" id="1647451"/>
    <lineage>
        <taxon>Bacteria</taxon>
        <taxon>Pseudomonadati</taxon>
        <taxon>Bacteroidota</taxon>
        <taxon>Chitinophagia</taxon>
        <taxon>Chitinophagales</taxon>
        <taxon>Chitinophagaceae</taxon>
        <taxon>Chitinophaga</taxon>
    </lineage>
</organism>
<evidence type="ECO:0000313" key="1">
    <source>
        <dbReference type="EMBL" id="RPD41836.1"/>
    </source>
</evidence>
<keyword evidence="2" id="KW-1185">Reference proteome</keyword>
<dbReference type="EMBL" id="RMBX01000003">
    <property type="protein sequence ID" value="RPD41836.1"/>
    <property type="molecule type" value="Genomic_DNA"/>
</dbReference>
<gene>
    <name evidence="1" type="ORF">EG028_06635</name>
</gene>
<dbReference type="NCBIfam" id="TIGR03519">
    <property type="entry name" value="T9SS_PorP_fam"/>
    <property type="match status" value="1"/>
</dbReference>
<dbReference type="Proteomes" id="UP000279089">
    <property type="component" value="Unassembled WGS sequence"/>
</dbReference>
<dbReference type="RefSeq" id="WP_120514774.1">
    <property type="nucleotide sequence ID" value="NZ_QXZY01000002.1"/>
</dbReference>
<name>A0A3N4MIF4_9BACT</name>
<reference evidence="2" key="1">
    <citation type="submission" date="2018-11" db="EMBL/GenBank/DDBJ databases">
        <title>Chitinophaga lutea sp.nov., isolate from arsenic contaminated soil.</title>
        <authorList>
            <person name="Zong Y."/>
        </authorList>
    </citation>
    <scope>NUCLEOTIDE SEQUENCE [LARGE SCALE GENOMIC DNA]</scope>
    <source>
        <strain evidence="2">YLT18</strain>
    </source>
</reference>
<protein>
    <submittedName>
        <fullName evidence="1">Type IX secretion system membrane protein PorP/SprF</fullName>
    </submittedName>
</protein>